<name>A0ABC8UUA7_9AQUA</name>
<protein>
    <submittedName>
        <fullName evidence="2">Uncharacterized protein</fullName>
    </submittedName>
</protein>
<evidence type="ECO:0000313" key="2">
    <source>
        <dbReference type="EMBL" id="CAK9184658.1"/>
    </source>
</evidence>
<gene>
    <name evidence="2" type="ORF">ILEXP_LOCUS55013</name>
</gene>
<organism evidence="2 3">
    <name type="scientific">Ilex paraguariensis</name>
    <name type="common">yerba mate</name>
    <dbReference type="NCBI Taxonomy" id="185542"/>
    <lineage>
        <taxon>Eukaryota</taxon>
        <taxon>Viridiplantae</taxon>
        <taxon>Streptophyta</taxon>
        <taxon>Embryophyta</taxon>
        <taxon>Tracheophyta</taxon>
        <taxon>Spermatophyta</taxon>
        <taxon>Magnoliopsida</taxon>
        <taxon>eudicotyledons</taxon>
        <taxon>Gunneridae</taxon>
        <taxon>Pentapetalae</taxon>
        <taxon>asterids</taxon>
        <taxon>campanulids</taxon>
        <taxon>Aquifoliales</taxon>
        <taxon>Aquifoliaceae</taxon>
        <taxon>Ilex</taxon>
    </lineage>
</organism>
<keyword evidence="1" id="KW-0472">Membrane</keyword>
<feature type="transmembrane region" description="Helical" evidence="1">
    <location>
        <begin position="96"/>
        <end position="122"/>
    </location>
</feature>
<dbReference type="PANTHER" id="PTHR34210">
    <property type="entry name" value="OS01G0252900 PROTEIN"/>
    <property type="match status" value="1"/>
</dbReference>
<keyword evidence="3" id="KW-1185">Reference proteome</keyword>
<evidence type="ECO:0000313" key="3">
    <source>
        <dbReference type="Proteomes" id="UP001642360"/>
    </source>
</evidence>
<keyword evidence="1" id="KW-1133">Transmembrane helix</keyword>
<keyword evidence="1" id="KW-0812">Transmembrane</keyword>
<reference evidence="2 3" key="1">
    <citation type="submission" date="2024-02" db="EMBL/GenBank/DDBJ databases">
        <authorList>
            <person name="Vignale AGUSTIN F."/>
            <person name="Sosa J E."/>
            <person name="Modenutti C."/>
        </authorList>
    </citation>
    <scope>NUCLEOTIDE SEQUENCE [LARGE SCALE GENOMIC DNA]</scope>
</reference>
<accession>A0ABC8UUA7</accession>
<dbReference type="Proteomes" id="UP001642360">
    <property type="component" value="Unassembled WGS sequence"/>
</dbReference>
<dbReference type="PANTHER" id="PTHR34210:SF1">
    <property type="entry name" value="OS03G0274700 PROTEIN"/>
    <property type="match status" value="1"/>
</dbReference>
<sequence>MLSIIIGQVGDASRSYYQGQRLDPRMALERQGLKDPRSQPREEDMEVGYEDNLSSQTFEGLEQKFLDDIMKLSKEQTDAEDAENARHRQDCIFHSMLLICWIFAAGLLYFFFVLLLFLLGVIGSSECWVHYCLVAGYWP</sequence>
<dbReference type="EMBL" id="CAUOFW020009057">
    <property type="protein sequence ID" value="CAK9184658.1"/>
    <property type="molecule type" value="Genomic_DNA"/>
</dbReference>
<comment type="caution">
    <text evidence="2">The sequence shown here is derived from an EMBL/GenBank/DDBJ whole genome shotgun (WGS) entry which is preliminary data.</text>
</comment>
<proteinExistence type="predicted"/>
<dbReference type="AlphaFoldDB" id="A0ABC8UUA7"/>
<evidence type="ECO:0000256" key="1">
    <source>
        <dbReference type="SAM" id="Phobius"/>
    </source>
</evidence>